<dbReference type="Proteomes" id="UP000800039">
    <property type="component" value="Unassembled WGS sequence"/>
</dbReference>
<proteinExistence type="predicted"/>
<dbReference type="RefSeq" id="XP_040789455.1">
    <property type="nucleotide sequence ID" value="XM_040935885.1"/>
</dbReference>
<dbReference type="AlphaFoldDB" id="A0A9P4LA11"/>
<organism evidence="2 3">
    <name type="scientific">Cucurbitaria berberidis CBS 394.84</name>
    <dbReference type="NCBI Taxonomy" id="1168544"/>
    <lineage>
        <taxon>Eukaryota</taxon>
        <taxon>Fungi</taxon>
        <taxon>Dikarya</taxon>
        <taxon>Ascomycota</taxon>
        <taxon>Pezizomycotina</taxon>
        <taxon>Dothideomycetes</taxon>
        <taxon>Pleosporomycetidae</taxon>
        <taxon>Pleosporales</taxon>
        <taxon>Pleosporineae</taxon>
        <taxon>Cucurbitariaceae</taxon>
        <taxon>Cucurbitaria</taxon>
    </lineage>
</organism>
<name>A0A9P4LA11_9PLEO</name>
<evidence type="ECO:0000256" key="1">
    <source>
        <dbReference type="SAM" id="MobiDB-lite"/>
    </source>
</evidence>
<reference evidence="2" key="1">
    <citation type="submission" date="2020-01" db="EMBL/GenBank/DDBJ databases">
        <authorList>
            <consortium name="DOE Joint Genome Institute"/>
            <person name="Haridas S."/>
            <person name="Albert R."/>
            <person name="Binder M."/>
            <person name="Bloem J."/>
            <person name="Labutti K."/>
            <person name="Salamov A."/>
            <person name="Andreopoulos B."/>
            <person name="Baker S.E."/>
            <person name="Barry K."/>
            <person name="Bills G."/>
            <person name="Bluhm B.H."/>
            <person name="Cannon C."/>
            <person name="Castanera R."/>
            <person name="Culley D.E."/>
            <person name="Daum C."/>
            <person name="Ezra D."/>
            <person name="Gonzalez J.B."/>
            <person name="Henrissat B."/>
            <person name="Kuo A."/>
            <person name="Liang C."/>
            <person name="Lipzen A."/>
            <person name="Lutzoni F."/>
            <person name="Magnuson J."/>
            <person name="Mondo S."/>
            <person name="Nolan M."/>
            <person name="Ohm R."/>
            <person name="Pangilinan J."/>
            <person name="Park H.-J."/>
            <person name="Ramirez L."/>
            <person name="Alfaro M."/>
            <person name="Sun H."/>
            <person name="Tritt A."/>
            <person name="Yoshinaga Y."/>
            <person name="Zwiers L.-H."/>
            <person name="Turgeon B.G."/>
            <person name="Goodwin S.B."/>
            <person name="Spatafora J.W."/>
            <person name="Crous P.W."/>
            <person name="Grigoriev I.V."/>
        </authorList>
    </citation>
    <scope>NUCLEOTIDE SEQUENCE</scope>
    <source>
        <strain evidence="2">CBS 394.84</strain>
    </source>
</reference>
<accession>A0A9P4LA11</accession>
<keyword evidence="3" id="KW-1185">Reference proteome</keyword>
<feature type="compositionally biased region" description="Low complexity" evidence="1">
    <location>
        <begin position="550"/>
        <end position="561"/>
    </location>
</feature>
<gene>
    <name evidence="2" type="ORF">K460DRAFT_392372</name>
</gene>
<evidence type="ECO:0000313" key="3">
    <source>
        <dbReference type="Proteomes" id="UP000800039"/>
    </source>
</evidence>
<comment type="caution">
    <text evidence="2">The sequence shown here is derived from an EMBL/GenBank/DDBJ whole genome shotgun (WGS) entry which is preliminary data.</text>
</comment>
<dbReference type="GeneID" id="63853136"/>
<feature type="region of interest" description="Disordered" evidence="1">
    <location>
        <begin position="541"/>
        <end position="561"/>
    </location>
</feature>
<dbReference type="OrthoDB" id="5354164at2759"/>
<evidence type="ECO:0000313" key="2">
    <source>
        <dbReference type="EMBL" id="KAF1846892.1"/>
    </source>
</evidence>
<dbReference type="EMBL" id="ML976615">
    <property type="protein sequence ID" value="KAF1846892.1"/>
    <property type="molecule type" value="Genomic_DNA"/>
</dbReference>
<sequence>MAVGRIQGSLASAYCDVTVAAANANFDFTLIKLEAAKEFDPLASALTAIRKHNAENGAIHILARQLGALFQGSCPAAPGLLEAYGKRVSEIAQGSKSIAEPYINTFFGEYVGVDGTAIWAAATSADSSNSAIHVHLLACMLARMWKPEEAVSIWAELVDGRKREIAQELERGAPVNGSLVMAAAQPISHYELTAWDNSVRAWLCTANDFCHRKQKQLELIVDNLGLPVSRDPKVYPGVIDTWKTAVETMDKLIAGVPQAVQNGATHVAFAAWHLYPNMLVYSPEAAEVKMNDPLVREGGVMSLGLSANPRTSLENNGVYWSLSLAQLRYYGPPVPTERVLGAESRITLPQLSLVIFSAVLTEWGLSGAEYNLVAEVIISLVDYLDGVRQDSKSDRRFLKLLRDGASAYAQRAISDHNLHHKLIQLGRRRSENLIRADTKASKNQQSAFFFNLLEPASFMHAFKDVESQVMFFRHVAARVSPPETPADTFLIRYVQVPVRSDGKRARKANGGGSYQTNVGLNNGHLNGSIDVDMDGLRLDQCGESRHFPESSQSHHGGSSRSKAPFIYSVATALPHSDDGTPGVATHHRWFPENLHNAVLPAGEIGTMDAGERFRCWDSQMQVITADDPDANTYHVVLGDPTTAALYTKERLRSVCLISRFIELQDFLWCLQHNLLDPAVLFGVMRYHPRAKVDRLRKTMQALATAAIVYDDLPGVTIDVGILNRTVLERPWVQFSDDGLDNLSMKFSLISYFESGVYDVPPSELQDVIALSSTNSLFVAGPLIRDPYESLAEKTTVRRILGNIGKPGITFLLPPKEPMIREINANSWRVDSYRPFDGTTSCSFQNTSVHLSFTEFNIPLYDGSRSARDNQVFLQESVISVRDKGEWVADVDPLPLLQYGPDARLRALPTQVPCQHSKVANPNQEIIAVDSWNELLDRPEGLFVVRTGSNWIARLASTLVAYQRMRETSTTFAITVCPPEVCWICTKQAVRNHAFIF</sequence>
<protein>
    <submittedName>
        <fullName evidence="2">Uncharacterized protein</fullName>
    </submittedName>
</protein>